<reference evidence="3" key="1">
    <citation type="journal article" date="2013" name="Stand. Genomic Sci.">
        <title>Complete genome sequence of Desulfocapsa sulfexigens, a marine deltaproteobacterium specialized in disproportionating inorganic sulfur compounds.</title>
        <authorList>
            <person name="Finster K.W."/>
            <person name="Kjeldsen K.U."/>
            <person name="Kube M."/>
            <person name="Reinhardt R."/>
            <person name="Mussmann M."/>
            <person name="Amann R."/>
            <person name="Schreiber L."/>
        </authorList>
    </citation>
    <scope>NUCLEOTIDE SEQUENCE [LARGE SCALE GENOMIC DNA]</scope>
    <source>
        <strain evidence="3">DSM 10523 / SB164P1</strain>
    </source>
</reference>
<dbReference type="Pfam" id="PF04015">
    <property type="entry name" value="DUF362"/>
    <property type="match status" value="1"/>
</dbReference>
<name>M1PMC7_DESSD</name>
<dbReference type="OrthoDB" id="9785671at2"/>
<dbReference type="EMBL" id="CP003985">
    <property type="protein sequence ID" value="AGF77591.1"/>
    <property type="molecule type" value="Genomic_DNA"/>
</dbReference>
<evidence type="ECO:0000313" key="3">
    <source>
        <dbReference type="Proteomes" id="UP000011721"/>
    </source>
</evidence>
<dbReference type="eggNOG" id="COG2006">
    <property type="taxonomic scope" value="Bacteria"/>
</dbReference>
<dbReference type="HOGENOM" id="CLU_044970_0_0_7"/>
<gene>
    <name evidence="2" type="ordered locus">UWK_01019</name>
</gene>
<feature type="domain" description="DUF362" evidence="1">
    <location>
        <begin position="72"/>
        <end position="270"/>
    </location>
</feature>
<proteinExistence type="predicted"/>
<dbReference type="InterPro" id="IPR007160">
    <property type="entry name" value="DUF362"/>
</dbReference>
<sequence length="304" mass="33043">MDRRNFLKQVAVWSGGVLLVEPVFRITPDLLAAETVSPLLSVGVGKNYANLVASVLQPLGGMAAFVKPGDQVVIKPNIGWDRAPEQAANTHPEIVKAVAELAILAGAKKVLVFDRTCNEERRCYMNSGIKPALDSIGGRQIQCSYVDERKFVPVTIEKGRSINKWSFYKDALEADCYINIPVAKHHGLSRLTLGLKNTMGVIGGNRGKIHRNMGQNLADLNTVIRADLTIIDATRILLRNGPQGGSTRDVKVLDTIVASSDPVAADAYATTLFGLRPEEIDSTRAAAEMGLGEMRLNKIDIRMV</sequence>
<dbReference type="Proteomes" id="UP000011721">
    <property type="component" value="Chromosome"/>
</dbReference>
<protein>
    <recommendedName>
        <fullName evidence="1">DUF362 domain-containing protein</fullName>
    </recommendedName>
</protein>
<organism evidence="2 3">
    <name type="scientific">Desulfocapsa sulfexigens (strain DSM 10523 / SB164P1)</name>
    <dbReference type="NCBI Taxonomy" id="1167006"/>
    <lineage>
        <taxon>Bacteria</taxon>
        <taxon>Pseudomonadati</taxon>
        <taxon>Thermodesulfobacteriota</taxon>
        <taxon>Desulfobulbia</taxon>
        <taxon>Desulfobulbales</taxon>
        <taxon>Desulfocapsaceae</taxon>
        <taxon>Desulfocapsa</taxon>
    </lineage>
</organism>
<dbReference type="STRING" id="1167006.UWK_01019"/>
<evidence type="ECO:0000259" key="1">
    <source>
        <dbReference type="Pfam" id="PF04015"/>
    </source>
</evidence>
<accession>M1PMC7</accession>
<keyword evidence="3" id="KW-1185">Reference proteome</keyword>
<dbReference type="RefSeq" id="WP_015403287.1">
    <property type="nucleotide sequence ID" value="NC_020304.1"/>
</dbReference>
<evidence type="ECO:0000313" key="2">
    <source>
        <dbReference type="EMBL" id="AGF77591.1"/>
    </source>
</evidence>
<dbReference type="PATRIC" id="fig|1167006.5.peg.1142"/>
<dbReference type="AlphaFoldDB" id="M1PMC7"/>
<dbReference type="KEGG" id="dsf:UWK_01019"/>